<keyword evidence="4" id="KW-1185">Reference proteome</keyword>
<feature type="domain" description="Putative plant transposon protein" evidence="2">
    <location>
        <begin position="6"/>
        <end position="164"/>
    </location>
</feature>
<feature type="region of interest" description="Disordered" evidence="1">
    <location>
        <begin position="230"/>
        <end position="252"/>
    </location>
</feature>
<evidence type="ECO:0000259" key="2">
    <source>
        <dbReference type="Pfam" id="PF20167"/>
    </source>
</evidence>
<proteinExistence type="predicted"/>
<gene>
    <name evidence="3" type="ORF">PIB30_080637</name>
</gene>
<evidence type="ECO:0000256" key="1">
    <source>
        <dbReference type="SAM" id="MobiDB-lite"/>
    </source>
</evidence>
<reference evidence="3 4" key="1">
    <citation type="journal article" date="2023" name="Plants (Basel)">
        <title>Bridging the Gap: Combining Genomics and Transcriptomics Approaches to Understand Stylosanthes scabra, an Orphan Legume from the Brazilian Caatinga.</title>
        <authorList>
            <person name="Ferreira-Neto J.R.C."/>
            <person name="da Silva M.D."/>
            <person name="Binneck E."/>
            <person name="de Melo N.F."/>
            <person name="da Silva R.H."/>
            <person name="de Melo A.L.T.M."/>
            <person name="Pandolfi V."/>
            <person name="Bustamante F.O."/>
            <person name="Brasileiro-Vidal A.C."/>
            <person name="Benko-Iseppon A.M."/>
        </authorList>
    </citation>
    <scope>NUCLEOTIDE SEQUENCE [LARGE SCALE GENOMIC DNA]</scope>
    <source>
        <tissue evidence="3">Leaves</tissue>
    </source>
</reference>
<name>A0ABU6WSM8_9FABA</name>
<organism evidence="3 4">
    <name type="scientific">Stylosanthes scabra</name>
    <dbReference type="NCBI Taxonomy" id="79078"/>
    <lineage>
        <taxon>Eukaryota</taxon>
        <taxon>Viridiplantae</taxon>
        <taxon>Streptophyta</taxon>
        <taxon>Embryophyta</taxon>
        <taxon>Tracheophyta</taxon>
        <taxon>Spermatophyta</taxon>
        <taxon>Magnoliopsida</taxon>
        <taxon>eudicotyledons</taxon>
        <taxon>Gunneridae</taxon>
        <taxon>Pentapetalae</taxon>
        <taxon>rosids</taxon>
        <taxon>fabids</taxon>
        <taxon>Fabales</taxon>
        <taxon>Fabaceae</taxon>
        <taxon>Papilionoideae</taxon>
        <taxon>50 kb inversion clade</taxon>
        <taxon>dalbergioids sensu lato</taxon>
        <taxon>Dalbergieae</taxon>
        <taxon>Pterocarpus clade</taxon>
        <taxon>Stylosanthes</taxon>
    </lineage>
</organism>
<comment type="caution">
    <text evidence="3">The sequence shown here is derived from an EMBL/GenBank/DDBJ whole genome shotgun (WGS) entry which is preliminary data.</text>
</comment>
<evidence type="ECO:0000313" key="4">
    <source>
        <dbReference type="Proteomes" id="UP001341840"/>
    </source>
</evidence>
<dbReference type="EMBL" id="JASCZI010182422">
    <property type="protein sequence ID" value="MED6187871.1"/>
    <property type="molecule type" value="Genomic_DNA"/>
</dbReference>
<accession>A0ABU6WSM8</accession>
<evidence type="ECO:0000313" key="3">
    <source>
        <dbReference type="EMBL" id="MED6187871.1"/>
    </source>
</evidence>
<feature type="compositionally biased region" description="Acidic residues" evidence="1">
    <location>
        <begin position="238"/>
        <end position="252"/>
    </location>
</feature>
<dbReference type="InterPro" id="IPR046796">
    <property type="entry name" value="Transposase_32_dom"/>
</dbReference>
<sequence length="252" mass="29295">MYDPVVPINVLLVREFYSNRDQKNQQEVYIRGRKIPCHYRDIEGVLCIPRLVEKNEYKELGEDYDNDDLDLDWVMRVIGRDGATWPSIPGRISKKLLNKEAWMWMKLVVCNLLPTRHETTLGVDHILLIYALMKAMTISLPGVMATAMNEDPTKSKKQLLPFPCSSPNGPKGMGSLNIRGMRFSMFQKRNNFSLMDCGKRKKIQLRILFYRLCLHWFHLQRLARASTVFEHQQQAVGDPEDEDGSDEDSFKE</sequence>
<dbReference type="Pfam" id="PF20167">
    <property type="entry name" value="Transposase_32"/>
    <property type="match status" value="1"/>
</dbReference>
<protein>
    <recommendedName>
        <fullName evidence="2">Putative plant transposon protein domain-containing protein</fullName>
    </recommendedName>
</protein>
<dbReference type="Proteomes" id="UP001341840">
    <property type="component" value="Unassembled WGS sequence"/>
</dbReference>